<feature type="region of interest" description="Disordered" evidence="1">
    <location>
        <begin position="32"/>
        <end position="53"/>
    </location>
</feature>
<name>A0A7J7J363_BUGNE</name>
<dbReference type="EMBL" id="VXIV02003158">
    <property type="protein sequence ID" value="KAF6020619.1"/>
    <property type="molecule type" value="Genomic_DNA"/>
</dbReference>
<accession>A0A7J7J363</accession>
<protein>
    <submittedName>
        <fullName evidence="2">Uncharacterized protein</fullName>
    </submittedName>
</protein>
<evidence type="ECO:0000313" key="3">
    <source>
        <dbReference type="Proteomes" id="UP000593567"/>
    </source>
</evidence>
<keyword evidence="3" id="KW-1185">Reference proteome</keyword>
<dbReference type="AlphaFoldDB" id="A0A7J7J363"/>
<sequence>MAFQNSANNPPSIELRNDGSFLEQFKRMQQAQLSSSKDVQKLNPPPSSSAAAVASYSQQILPGTIKNDGSFLEKFKNVQKQSQTSQPIKQEVKEKSNLKVAQQLAFRSRFLTAPKKEKPAAKITDVFDLDYDRKYFLPVGIHAVPT</sequence>
<gene>
    <name evidence="2" type="ORF">EB796_021089</name>
</gene>
<evidence type="ECO:0000313" key="2">
    <source>
        <dbReference type="EMBL" id="KAF6020619.1"/>
    </source>
</evidence>
<organism evidence="2 3">
    <name type="scientific">Bugula neritina</name>
    <name type="common">Brown bryozoan</name>
    <name type="synonym">Sertularia neritina</name>
    <dbReference type="NCBI Taxonomy" id="10212"/>
    <lineage>
        <taxon>Eukaryota</taxon>
        <taxon>Metazoa</taxon>
        <taxon>Spiralia</taxon>
        <taxon>Lophotrochozoa</taxon>
        <taxon>Bryozoa</taxon>
        <taxon>Gymnolaemata</taxon>
        <taxon>Cheilostomatida</taxon>
        <taxon>Flustrina</taxon>
        <taxon>Buguloidea</taxon>
        <taxon>Bugulidae</taxon>
        <taxon>Bugula</taxon>
    </lineage>
</organism>
<evidence type="ECO:0000256" key="1">
    <source>
        <dbReference type="SAM" id="MobiDB-lite"/>
    </source>
</evidence>
<dbReference type="Proteomes" id="UP000593567">
    <property type="component" value="Unassembled WGS sequence"/>
</dbReference>
<comment type="caution">
    <text evidence="2">The sequence shown here is derived from an EMBL/GenBank/DDBJ whole genome shotgun (WGS) entry which is preliminary data.</text>
</comment>
<proteinExistence type="predicted"/>
<reference evidence="2" key="1">
    <citation type="submission" date="2020-06" db="EMBL/GenBank/DDBJ databases">
        <title>Draft genome of Bugula neritina, a colonial animal packing powerful symbionts and potential medicines.</title>
        <authorList>
            <person name="Rayko M."/>
        </authorList>
    </citation>
    <scope>NUCLEOTIDE SEQUENCE [LARGE SCALE GENOMIC DNA]</scope>
    <source>
        <strain evidence="2">Kwan_BN1</strain>
    </source>
</reference>